<dbReference type="InterPro" id="IPR011006">
    <property type="entry name" value="CheY-like_superfamily"/>
</dbReference>
<organism evidence="3 4">
    <name type="scientific">Plastoroseomonas arctica</name>
    <dbReference type="NCBI Taxonomy" id="1509237"/>
    <lineage>
        <taxon>Bacteria</taxon>
        <taxon>Pseudomonadati</taxon>
        <taxon>Pseudomonadota</taxon>
        <taxon>Alphaproteobacteria</taxon>
        <taxon>Acetobacterales</taxon>
        <taxon>Acetobacteraceae</taxon>
        <taxon>Plastoroseomonas</taxon>
    </lineage>
</organism>
<evidence type="ECO:0000313" key="3">
    <source>
        <dbReference type="EMBL" id="MBR0656293.1"/>
    </source>
</evidence>
<dbReference type="PROSITE" id="PS50110">
    <property type="entry name" value="RESPONSE_REGULATORY"/>
    <property type="match status" value="1"/>
</dbReference>
<dbReference type="SUPFAM" id="SSF52172">
    <property type="entry name" value="CheY-like"/>
    <property type="match status" value="1"/>
</dbReference>
<gene>
    <name evidence="3" type="ORF">GXW79_14520</name>
</gene>
<name>A0AAF1KPQ0_9PROT</name>
<accession>A0AAF1KPQ0</accession>
<proteinExistence type="predicted"/>
<keyword evidence="1" id="KW-0597">Phosphoprotein</keyword>
<reference evidence="3" key="1">
    <citation type="submission" date="2020-01" db="EMBL/GenBank/DDBJ databases">
        <authorList>
            <person name="Rat A."/>
        </authorList>
    </citation>
    <scope>NUCLEOTIDE SEQUENCE</scope>
    <source>
        <strain evidence="3">LMG 28251</strain>
    </source>
</reference>
<protein>
    <submittedName>
        <fullName evidence="3">Response regulator</fullName>
    </submittedName>
</protein>
<dbReference type="GO" id="GO:0000160">
    <property type="term" value="P:phosphorelay signal transduction system"/>
    <property type="evidence" value="ECO:0007669"/>
    <property type="project" value="InterPro"/>
</dbReference>
<sequence>MLIEDALVDAGAIVMGAAATVAEALMLLGTSVPDVAVMDMNLCGQSAAPVADALAARGVPFLVATGYGAAGLPKGHESAPVLAKPFDPNDLIRQLVALAARPPAA</sequence>
<dbReference type="InterPro" id="IPR001789">
    <property type="entry name" value="Sig_transdc_resp-reg_receiver"/>
</dbReference>
<feature type="domain" description="Response regulatory" evidence="2">
    <location>
        <begin position="1"/>
        <end position="99"/>
    </location>
</feature>
<feature type="modified residue" description="4-aspartylphosphate" evidence="1">
    <location>
        <position position="39"/>
    </location>
</feature>
<dbReference type="EMBL" id="JAAEDH010000017">
    <property type="protein sequence ID" value="MBR0656293.1"/>
    <property type="molecule type" value="Genomic_DNA"/>
</dbReference>
<evidence type="ECO:0000256" key="1">
    <source>
        <dbReference type="PROSITE-ProRule" id="PRU00169"/>
    </source>
</evidence>
<evidence type="ECO:0000313" key="4">
    <source>
        <dbReference type="Proteomes" id="UP001196068"/>
    </source>
</evidence>
<reference evidence="3" key="2">
    <citation type="journal article" date="2021" name="Syst. Appl. Microbiol.">
        <title>Roseomonas hellenica sp. nov., isolated from roots of wild-growing Alkanna tinctoria.</title>
        <authorList>
            <person name="Rat A."/>
            <person name="Naranjo H.D."/>
            <person name="Lebbe L."/>
            <person name="Cnockaert M."/>
            <person name="Krigas N."/>
            <person name="Grigoriadou K."/>
            <person name="Maloupa E."/>
            <person name="Willems A."/>
        </authorList>
    </citation>
    <scope>NUCLEOTIDE SEQUENCE</scope>
    <source>
        <strain evidence="3">LMG 28251</strain>
    </source>
</reference>
<dbReference type="AlphaFoldDB" id="A0AAF1KPQ0"/>
<dbReference type="Proteomes" id="UP001196068">
    <property type="component" value="Unassembled WGS sequence"/>
</dbReference>
<dbReference type="Gene3D" id="3.40.50.2300">
    <property type="match status" value="1"/>
</dbReference>
<keyword evidence="4" id="KW-1185">Reference proteome</keyword>
<comment type="caution">
    <text evidence="3">The sequence shown here is derived from an EMBL/GenBank/DDBJ whole genome shotgun (WGS) entry which is preliminary data.</text>
</comment>
<evidence type="ECO:0000259" key="2">
    <source>
        <dbReference type="PROSITE" id="PS50110"/>
    </source>
</evidence>